<dbReference type="Proteomes" id="UP001497623">
    <property type="component" value="Unassembled WGS sequence"/>
</dbReference>
<name>A0AAV2QIB7_MEGNR</name>
<dbReference type="AlphaFoldDB" id="A0AAV2QIB7"/>
<gene>
    <name evidence="2" type="ORF">MNOR_LOCUS13037</name>
</gene>
<feature type="signal peptide" evidence="1">
    <location>
        <begin position="1"/>
        <end position="23"/>
    </location>
</feature>
<accession>A0AAV2QIB7</accession>
<sequence>MTGDLLILLSTFLGILSYDGVQGRVVIPVEKLTTHEIWKHLLNLFQYPHEDRYFSRGDGDENFLYLLDIEMPFWKTDTSIVVVPALTTIKRIIQPGLSIRNGIVSPFDSRVKSVINQLEDNF</sequence>
<dbReference type="EMBL" id="CAXKWB010007319">
    <property type="protein sequence ID" value="CAL4086564.1"/>
    <property type="molecule type" value="Genomic_DNA"/>
</dbReference>
<evidence type="ECO:0000313" key="3">
    <source>
        <dbReference type="Proteomes" id="UP001497623"/>
    </source>
</evidence>
<organism evidence="2 3">
    <name type="scientific">Meganyctiphanes norvegica</name>
    <name type="common">Northern krill</name>
    <name type="synonym">Thysanopoda norvegica</name>
    <dbReference type="NCBI Taxonomy" id="48144"/>
    <lineage>
        <taxon>Eukaryota</taxon>
        <taxon>Metazoa</taxon>
        <taxon>Ecdysozoa</taxon>
        <taxon>Arthropoda</taxon>
        <taxon>Crustacea</taxon>
        <taxon>Multicrustacea</taxon>
        <taxon>Malacostraca</taxon>
        <taxon>Eumalacostraca</taxon>
        <taxon>Eucarida</taxon>
        <taxon>Euphausiacea</taxon>
        <taxon>Euphausiidae</taxon>
        <taxon>Meganyctiphanes</taxon>
    </lineage>
</organism>
<feature type="non-terminal residue" evidence="2">
    <location>
        <position position="122"/>
    </location>
</feature>
<keyword evidence="1" id="KW-0732">Signal</keyword>
<evidence type="ECO:0000256" key="1">
    <source>
        <dbReference type="SAM" id="SignalP"/>
    </source>
</evidence>
<reference evidence="2 3" key="1">
    <citation type="submission" date="2024-05" db="EMBL/GenBank/DDBJ databases">
        <authorList>
            <person name="Wallberg A."/>
        </authorList>
    </citation>
    <scope>NUCLEOTIDE SEQUENCE [LARGE SCALE GENOMIC DNA]</scope>
</reference>
<protein>
    <submittedName>
        <fullName evidence="2">Uncharacterized protein</fullName>
    </submittedName>
</protein>
<proteinExistence type="predicted"/>
<feature type="chain" id="PRO_5043819558" evidence="1">
    <location>
        <begin position="24"/>
        <end position="122"/>
    </location>
</feature>
<evidence type="ECO:0000313" key="2">
    <source>
        <dbReference type="EMBL" id="CAL4086564.1"/>
    </source>
</evidence>
<keyword evidence="3" id="KW-1185">Reference proteome</keyword>
<comment type="caution">
    <text evidence="2">The sequence shown here is derived from an EMBL/GenBank/DDBJ whole genome shotgun (WGS) entry which is preliminary data.</text>
</comment>